<dbReference type="EMBL" id="FNEE01000019">
    <property type="protein sequence ID" value="SDK71538.1"/>
    <property type="molecule type" value="Genomic_DNA"/>
</dbReference>
<proteinExistence type="inferred from homology"/>
<dbReference type="GO" id="GO:0055085">
    <property type="term" value="P:transmembrane transport"/>
    <property type="evidence" value="ECO:0007669"/>
    <property type="project" value="InterPro"/>
</dbReference>
<dbReference type="InterPro" id="IPR035906">
    <property type="entry name" value="MetI-like_sf"/>
</dbReference>
<name>A0A1G9E638_9HYPH</name>
<protein>
    <submittedName>
        <fullName evidence="9">Multiple sugar transport system permease protein</fullName>
    </submittedName>
</protein>
<dbReference type="RefSeq" id="WP_091598173.1">
    <property type="nucleotide sequence ID" value="NZ_FNEE01000019.1"/>
</dbReference>
<dbReference type="AlphaFoldDB" id="A0A1G9E638"/>
<keyword evidence="6 7" id="KW-0472">Membrane</keyword>
<feature type="transmembrane region" description="Helical" evidence="7">
    <location>
        <begin position="191"/>
        <end position="209"/>
    </location>
</feature>
<keyword evidence="2 7" id="KW-0813">Transport</keyword>
<feature type="transmembrane region" description="Helical" evidence="7">
    <location>
        <begin position="221"/>
        <end position="241"/>
    </location>
</feature>
<evidence type="ECO:0000256" key="6">
    <source>
        <dbReference type="ARBA" id="ARBA00023136"/>
    </source>
</evidence>
<dbReference type="InterPro" id="IPR000515">
    <property type="entry name" value="MetI-like"/>
</dbReference>
<evidence type="ECO:0000256" key="5">
    <source>
        <dbReference type="ARBA" id="ARBA00022989"/>
    </source>
</evidence>
<evidence type="ECO:0000256" key="3">
    <source>
        <dbReference type="ARBA" id="ARBA00022475"/>
    </source>
</evidence>
<dbReference type="PROSITE" id="PS50928">
    <property type="entry name" value="ABC_TM1"/>
    <property type="match status" value="1"/>
</dbReference>
<keyword evidence="4 7" id="KW-0812">Transmembrane</keyword>
<dbReference type="Gene3D" id="1.10.3720.10">
    <property type="entry name" value="MetI-like"/>
    <property type="match status" value="1"/>
</dbReference>
<reference evidence="10" key="1">
    <citation type="submission" date="2016-10" db="EMBL/GenBank/DDBJ databases">
        <authorList>
            <person name="Varghese N."/>
            <person name="Submissions S."/>
        </authorList>
    </citation>
    <scope>NUCLEOTIDE SEQUENCE [LARGE SCALE GENOMIC DNA]</scope>
    <source>
        <strain evidence="10">CGMCC 1.11022</strain>
    </source>
</reference>
<gene>
    <name evidence="9" type="ORF">SAMN05428953_11969</name>
</gene>
<feature type="transmembrane region" description="Helical" evidence="7">
    <location>
        <begin position="87"/>
        <end position="111"/>
    </location>
</feature>
<feature type="domain" description="ABC transmembrane type-1" evidence="8">
    <location>
        <begin position="89"/>
        <end position="303"/>
    </location>
</feature>
<comment type="similarity">
    <text evidence="7">Belongs to the binding-protein-dependent transport system permease family.</text>
</comment>
<dbReference type="SUPFAM" id="SSF161098">
    <property type="entry name" value="MetI-like"/>
    <property type="match status" value="1"/>
</dbReference>
<keyword evidence="9" id="KW-0762">Sugar transport</keyword>
<sequence>MQHTATISRLKATGAPPRLSGFAQWADRHFKWLLVAPAVLLILALSVYPLLFSLVVSFINYDFQVPGHAFVGLKNFERVVFDPVARWSLLLTAWLSGISVAIEFVLGLLVALTMVRSFPGRGVIMSILIVPLFISPVIVGQAWTLLLQRPFGPTNYILTQLLGQEVTIGWMTESPWLYVSLIIADVWQWTPFMFVILLAGLTAIPPNLYEAAELDGVNAWQAFWAITLPHLAPMMLLALTFRLLDAIRMFDTIFIMTGGGPGTRTYTASYYLYTVGFTQFHLSQATAGSWLFLIFTALVVMLLVRRLLKTEPV</sequence>
<feature type="transmembrane region" description="Helical" evidence="7">
    <location>
        <begin position="32"/>
        <end position="59"/>
    </location>
</feature>
<keyword evidence="3" id="KW-1003">Cell membrane</keyword>
<dbReference type="SUPFAM" id="SSF160964">
    <property type="entry name" value="MalF N-terminal region-like"/>
    <property type="match status" value="1"/>
</dbReference>
<dbReference type="PANTHER" id="PTHR43005">
    <property type="entry name" value="BLR7065 PROTEIN"/>
    <property type="match status" value="1"/>
</dbReference>
<keyword evidence="5 7" id="KW-1133">Transmembrane helix</keyword>
<evidence type="ECO:0000313" key="10">
    <source>
        <dbReference type="Proteomes" id="UP000198894"/>
    </source>
</evidence>
<dbReference type="Proteomes" id="UP000198894">
    <property type="component" value="Unassembled WGS sequence"/>
</dbReference>
<evidence type="ECO:0000256" key="2">
    <source>
        <dbReference type="ARBA" id="ARBA00022448"/>
    </source>
</evidence>
<comment type="subcellular location">
    <subcellularLocation>
        <location evidence="1 7">Cell membrane</location>
        <topology evidence="1 7">Multi-pass membrane protein</topology>
    </subcellularLocation>
</comment>
<dbReference type="CDD" id="cd06261">
    <property type="entry name" value="TM_PBP2"/>
    <property type="match status" value="1"/>
</dbReference>
<evidence type="ECO:0000256" key="4">
    <source>
        <dbReference type="ARBA" id="ARBA00022692"/>
    </source>
</evidence>
<evidence type="ECO:0000259" key="8">
    <source>
        <dbReference type="PROSITE" id="PS50928"/>
    </source>
</evidence>
<dbReference type="Pfam" id="PF00528">
    <property type="entry name" value="BPD_transp_1"/>
    <property type="match status" value="1"/>
</dbReference>
<evidence type="ECO:0000313" key="9">
    <source>
        <dbReference type="EMBL" id="SDK71538.1"/>
    </source>
</evidence>
<evidence type="ECO:0000256" key="1">
    <source>
        <dbReference type="ARBA" id="ARBA00004651"/>
    </source>
</evidence>
<accession>A0A1G9E638</accession>
<keyword evidence="10" id="KW-1185">Reference proteome</keyword>
<feature type="transmembrane region" description="Helical" evidence="7">
    <location>
        <begin position="285"/>
        <end position="304"/>
    </location>
</feature>
<feature type="transmembrane region" description="Helical" evidence="7">
    <location>
        <begin position="123"/>
        <end position="146"/>
    </location>
</feature>
<dbReference type="PANTHER" id="PTHR43005:SF1">
    <property type="entry name" value="SPERMIDINE_PUTRESCINE TRANSPORT SYSTEM PERMEASE PROTEIN"/>
    <property type="match status" value="1"/>
</dbReference>
<dbReference type="GO" id="GO:0005886">
    <property type="term" value="C:plasma membrane"/>
    <property type="evidence" value="ECO:0007669"/>
    <property type="project" value="UniProtKB-SubCell"/>
</dbReference>
<evidence type="ECO:0000256" key="7">
    <source>
        <dbReference type="RuleBase" id="RU363032"/>
    </source>
</evidence>
<organism evidence="9 10">
    <name type="scientific">Mesorhizobium muleiense</name>
    <dbReference type="NCBI Taxonomy" id="1004279"/>
    <lineage>
        <taxon>Bacteria</taxon>
        <taxon>Pseudomonadati</taxon>
        <taxon>Pseudomonadota</taxon>
        <taxon>Alphaproteobacteria</taxon>
        <taxon>Hyphomicrobiales</taxon>
        <taxon>Phyllobacteriaceae</taxon>
        <taxon>Mesorhizobium</taxon>
    </lineage>
</organism>